<protein>
    <submittedName>
        <fullName evidence="3">Uncharacterized protein</fullName>
    </submittedName>
</protein>
<reference evidence="3" key="1">
    <citation type="submission" date="2022-12" db="EMBL/GenBank/DDBJ databases">
        <authorList>
            <person name="Krivoruchko A.V."/>
            <person name="Elkin A."/>
        </authorList>
    </citation>
    <scope>NUCLEOTIDE SEQUENCE</scope>
    <source>
        <strain evidence="3">IEGM 1388</strain>
    </source>
</reference>
<gene>
    <name evidence="3" type="ORF">O4213_22390</name>
</gene>
<keyword evidence="2" id="KW-1133">Transmembrane helix</keyword>
<dbReference type="Proteomes" id="UP001067235">
    <property type="component" value="Unassembled WGS sequence"/>
</dbReference>
<dbReference type="EMBL" id="JAPWIE010000007">
    <property type="protein sequence ID" value="MCZ4552754.1"/>
    <property type="molecule type" value="Genomic_DNA"/>
</dbReference>
<evidence type="ECO:0000256" key="2">
    <source>
        <dbReference type="SAM" id="Phobius"/>
    </source>
</evidence>
<feature type="transmembrane region" description="Helical" evidence="2">
    <location>
        <begin position="35"/>
        <end position="55"/>
    </location>
</feature>
<organism evidence="3 4">
    <name type="scientific">Gordonia rubripertincta</name>
    <name type="common">Rhodococcus corallinus</name>
    <dbReference type="NCBI Taxonomy" id="36822"/>
    <lineage>
        <taxon>Bacteria</taxon>
        <taxon>Bacillati</taxon>
        <taxon>Actinomycetota</taxon>
        <taxon>Actinomycetes</taxon>
        <taxon>Mycobacteriales</taxon>
        <taxon>Gordoniaceae</taxon>
        <taxon>Gordonia</taxon>
    </lineage>
</organism>
<keyword evidence="2" id="KW-0472">Membrane</keyword>
<comment type="caution">
    <text evidence="3">The sequence shown here is derived from an EMBL/GenBank/DDBJ whole genome shotgun (WGS) entry which is preliminary data.</text>
</comment>
<keyword evidence="2" id="KW-0812">Transmembrane</keyword>
<dbReference type="RefSeq" id="WP_301573394.1">
    <property type="nucleotide sequence ID" value="NZ_JAPWIE010000007.1"/>
</dbReference>
<evidence type="ECO:0000313" key="3">
    <source>
        <dbReference type="EMBL" id="MCZ4552754.1"/>
    </source>
</evidence>
<accession>A0ABT4N0G6</accession>
<keyword evidence="4" id="KW-1185">Reference proteome</keyword>
<sequence>MSKFSPTQALVGIGVALVAVWGLLGGPDIDGSGAGPWVILGVTVIVGLTLIFSGGRGRGPDAKKSTTASRPDS</sequence>
<evidence type="ECO:0000256" key="1">
    <source>
        <dbReference type="SAM" id="MobiDB-lite"/>
    </source>
</evidence>
<name>A0ABT4N0G6_GORRU</name>
<evidence type="ECO:0000313" key="4">
    <source>
        <dbReference type="Proteomes" id="UP001067235"/>
    </source>
</evidence>
<proteinExistence type="predicted"/>
<feature type="region of interest" description="Disordered" evidence="1">
    <location>
        <begin position="53"/>
        <end position="73"/>
    </location>
</feature>